<protein>
    <submittedName>
        <fullName evidence="1">Uncharacterized protein</fullName>
    </submittedName>
</protein>
<accession>A0A3M7T5K7</accession>
<name>A0A3M7T5K7_BRAPC</name>
<evidence type="ECO:0000313" key="1">
    <source>
        <dbReference type="EMBL" id="RNA43235.1"/>
    </source>
</evidence>
<sequence>MFFDLNGFTIIYFVLDIFHHLFCQNLGLGKKFKTNPRINFRLFFSLLESENNIKKLHAFENTIDRILKYETHFDIVHHEALNISNPLFELSERYVRTVLMIERSEVQRMKPVFKPLGSCRDHGLLIKLRCEQKSTFQINDLPNSLENIVFEIFRLILEDRNKN</sequence>
<dbReference type="AlphaFoldDB" id="A0A3M7T5K7"/>
<gene>
    <name evidence="1" type="ORF">BpHYR1_022237</name>
</gene>
<comment type="caution">
    <text evidence="1">The sequence shown here is derived from an EMBL/GenBank/DDBJ whole genome shotgun (WGS) entry which is preliminary data.</text>
</comment>
<dbReference type="Proteomes" id="UP000276133">
    <property type="component" value="Unassembled WGS sequence"/>
</dbReference>
<dbReference type="EMBL" id="REGN01000248">
    <property type="protein sequence ID" value="RNA43235.1"/>
    <property type="molecule type" value="Genomic_DNA"/>
</dbReference>
<organism evidence="1 2">
    <name type="scientific">Brachionus plicatilis</name>
    <name type="common">Marine rotifer</name>
    <name type="synonym">Brachionus muelleri</name>
    <dbReference type="NCBI Taxonomy" id="10195"/>
    <lineage>
        <taxon>Eukaryota</taxon>
        <taxon>Metazoa</taxon>
        <taxon>Spiralia</taxon>
        <taxon>Gnathifera</taxon>
        <taxon>Rotifera</taxon>
        <taxon>Eurotatoria</taxon>
        <taxon>Monogononta</taxon>
        <taxon>Pseudotrocha</taxon>
        <taxon>Ploima</taxon>
        <taxon>Brachionidae</taxon>
        <taxon>Brachionus</taxon>
    </lineage>
</organism>
<keyword evidence="2" id="KW-1185">Reference proteome</keyword>
<proteinExistence type="predicted"/>
<reference evidence="1 2" key="1">
    <citation type="journal article" date="2018" name="Sci. Rep.">
        <title>Genomic signatures of local adaptation to the degree of environmental predictability in rotifers.</title>
        <authorList>
            <person name="Franch-Gras L."/>
            <person name="Hahn C."/>
            <person name="Garcia-Roger E.M."/>
            <person name="Carmona M.J."/>
            <person name="Serra M."/>
            <person name="Gomez A."/>
        </authorList>
    </citation>
    <scope>NUCLEOTIDE SEQUENCE [LARGE SCALE GENOMIC DNA]</scope>
    <source>
        <strain evidence="1">HYR1</strain>
    </source>
</reference>
<evidence type="ECO:0000313" key="2">
    <source>
        <dbReference type="Proteomes" id="UP000276133"/>
    </source>
</evidence>